<dbReference type="Proteomes" id="UP000002358">
    <property type="component" value="Chromosome 5"/>
</dbReference>
<gene>
    <name evidence="10" type="primary">100122826</name>
</gene>
<accession>A0A7M7LJR4</accession>
<feature type="compositionally biased region" description="Basic and acidic residues" evidence="8">
    <location>
        <begin position="361"/>
        <end position="373"/>
    </location>
</feature>
<name>A0A7M7LJR4_NASVI</name>
<keyword evidence="3" id="KW-0805">Transcription regulation</keyword>
<evidence type="ECO:0000256" key="7">
    <source>
        <dbReference type="SAM" id="Coils"/>
    </source>
</evidence>
<evidence type="ECO:0000256" key="8">
    <source>
        <dbReference type="SAM" id="MobiDB-lite"/>
    </source>
</evidence>
<feature type="domain" description="BZIP" evidence="9">
    <location>
        <begin position="363"/>
        <end position="426"/>
    </location>
</feature>
<sequence>MSSDQETTMLWKVEPLSPSGTPPLDIDEEWLCFDEEKPAVIESNGEESALYEEHLTRAQVATKFLEELELKSWIKEESFADWLEEKIDLPIFEELPAPECGQNRAVVYPNIVKPPPQGQHVIIGQHQQQQQQQQHQHQQLLQVDATQSLLREFETVLGDVEACHQISASGVVSTLTPPQSPPPIVKQHLVVAPQNNAHLLVALQPIHQSAFVYGQRHEESVAISPSGHVHHQQHPESYAVSSLGLNEPIEQQIAEHWSAENLSLVPLVHGSDVAHELAKVDEYVRSCAEDVSYNTSSSSSASSSGPPSPCASSNASCISSEDSTDDPDWAYEPSTSSGSRRVSQGRSAGRRSSSKPYSRPNVEDKRVRKKEQNKNAATRYRQKKKQEIKLILGEEQELAGRNDKLQAQVKDLQREIGYLKGLMRDLFKAKGLIK</sequence>
<dbReference type="SUPFAM" id="SSF57959">
    <property type="entry name" value="Leucine zipper domain"/>
    <property type="match status" value="1"/>
</dbReference>
<dbReference type="PROSITE" id="PS50217">
    <property type="entry name" value="BZIP"/>
    <property type="match status" value="1"/>
</dbReference>
<dbReference type="PANTHER" id="PTHR13044:SF14">
    <property type="entry name" value="CRYPTOCEPHAL, ISOFORM A"/>
    <property type="match status" value="1"/>
</dbReference>
<evidence type="ECO:0000256" key="2">
    <source>
        <dbReference type="ARBA" id="ARBA00007163"/>
    </source>
</evidence>
<dbReference type="KEGG" id="nvi:100122826"/>
<keyword evidence="11" id="KW-1185">Reference proteome</keyword>
<dbReference type="GO" id="GO:0001228">
    <property type="term" value="F:DNA-binding transcription activator activity, RNA polymerase II-specific"/>
    <property type="evidence" value="ECO:0007669"/>
    <property type="project" value="TreeGrafter"/>
</dbReference>
<dbReference type="OMA" id="QREIRYI"/>
<dbReference type="InterPro" id="IPR046347">
    <property type="entry name" value="bZIP_sf"/>
</dbReference>
<organism evidence="10 11">
    <name type="scientific">Nasonia vitripennis</name>
    <name type="common">Parasitic wasp</name>
    <dbReference type="NCBI Taxonomy" id="7425"/>
    <lineage>
        <taxon>Eukaryota</taxon>
        <taxon>Metazoa</taxon>
        <taxon>Ecdysozoa</taxon>
        <taxon>Arthropoda</taxon>
        <taxon>Hexapoda</taxon>
        <taxon>Insecta</taxon>
        <taxon>Pterygota</taxon>
        <taxon>Neoptera</taxon>
        <taxon>Endopterygota</taxon>
        <taxon>Hymenoptera</taxon>
        <taxon>Apocrita</taxon>
        <taxon>Proctotrupomorpha</taxon>
        <taxon>Chalcidoidea</taxon>
        <taxon>Pteromalidae</taxon>
        <taxon>Pteromalinae</taxon>
        <taxon>Nasonia</taxon>
    </lineage>
</organism>
<feature type="compositionally biased region" description="Low complexity" evidence="8">
    <location>
        <begin position="334"/>
        <end position="347"/>
    </location>
</feature>
<evidence type="ECO:0000256" key="5">
    <source>
        <dbReference type="ARBA" id="ARBA00023163"/>
    </source>
</evidence>
<dbReference type="Pfam" id="PF00170">
    <property type="entry name" value="bZIP_1"/>
    <property type="match status" value="1"/>
</dbReference>
<keyword evidence="4" id="KW-0238">DNA-binding</keyword>
<reference evidence="10" key="1">
    <citation type="submission" date="2021-01" db="UniProtKB">
        <authorList>
            <consortium name="EnsemblMetazoa"/>
        </authorList>
    </citation>
    <scope>IDENTIFICATION</scope>
</reference>
<dbReference type="PROSITE" id="PS00036">
    <property type="entry name" value="BZIP_BASIC"/>
    <property type="match status" value="1"/>
</dbReference>
<comment type="similarity">
    <text evidence="2">Belongs to the bZIP family.</text>
</comment>
<keyword evidence="6" id="KW-0539">Nucleus</keyword>
<evidence type="ECO:0000256" key="6">
    <source>
        <dbReference type="ARBA" id="ARBA00023242"/>
    </source>
</evidence>
<keyword evidence="5" id="KW-0804">Transcription</keyword>
<dbReference type="PANTHER" id="PTHR13044">
    <property type="entry name" value="ACTIVATING TRANSCRIPTION FACTOR ATF 4/5"/>
    <property type="match status" value="1"/>
</dbReference>
<evidence type="ECO:0000256" key="1">
    <source>
        <dbReference type="ARBA" id="ARBA00004123"/>
    </source>
</evidence>
<evidence type="ECO:0000259" key="9">
    <source>
        <dbReference type="PROSITE" id="PS50217"/>
    </source>
</evidence>
<protein>
    <recommendedName>
        <fullName evidence="9">BZIP domain-containing protein</fullName>
    </recommendedName>
</protein>
<dbReference type="GO" id="GO:0000977">
    <property type="term" value="F:RNA polymerase II transcription regulatory region sequence-specific DNA binding"/>
    <property type="evidence" value="ECO:0007669"/>
    <property type="project" value="TreeGrafter"/>
</dbReference>
<comment type="subcellular location">
    <subcellularLocation>
        <location evidence="1">Nucleus</location>
    </subcellularLocation>
</comment>
<evidence type="ECO:0000313" key="10">
    <source>
        <dbReference type="EnsemblMetazoa" id="XP_001606429"/>
    </source>
</evidence>
<evidence type="ECO:0000256" key="3">
    <source>
        <dbReference type="ARBA" id="ARBA00023015"/>
    </source>
</evidence>
<feature type="compositionally biased region" description="Low complexity" evidence="8">
    <location>
        <begin position="296"/>
        <end position="320"/>
    </location>
</feature>
<feature type="region of interest" description="Disordered" evidence="8">
    <location>
        <begin position="294"/>
        <end position="382"/>
    </location>
</feature>
<proteinExistence type="inferred from homology"/>
<dbReference type="AlphaFoldDB" id="A0A7M7LJR4"/>
<feature type="coiled-coil region" evidence="7">
    <location>
        <begin position="395"/>
        <end position="422"/>
    </location>
</feature>
<feature type="region of interest" description="Disordered" evidence="8">
    <location>
        <begin position="1"/>
        <end position="22"/>
    </location>
</feature>
<dbReference type="SMART" id="SM00338">
    <property type="entry name" value="BRLZ"/>
    <property type="match status" value="1"/>
</dbReference>
<keyword evidence="7" id="KW-0175">Coiled coil</keyword>
<dbReference type="FunFam" id="1.20.5.170:FF:000021">
    <property type="entry name" value="Cyclic AMP-dependent transcription factor ATF-4"/>
    <property type="match status" value="1"/>
</dbReference>
<dbReference type="OrthoDB" id="5847285at2759"/>
<dbReference type="SMR" id="A0A7M7LJR4"/>
<dbReference type="Gene3D" id="1.20.5.170">
    <property type="match status" value="1"/>
</dbReference>
<dbReference type="EnsemblMetazoa" id="XM_001606379">
    <property type="protein sequence ID" value="XP_001606429"/>
    <property type="gene ID" value="LOC100122826"/>
</dbReference>
<dbReference type="CDD" id="cd14692">
    <property type="entry name" value="bZIP_ATF4"/>
    <property type="match status" value="1"/>
</dbReference>
<evidence type="ECO:0000256" key="4">
    <source>
        <dbReference type="ARBA" id="ARBA00023125"/>
    </source>
</evidence>
<dbReference type="InterPro" id="IPR004827">
    <property type="entry name" value="bZIP"/>
</dbReference>
<dbReference type="InParanoid" id="A0A7M7LJR4"/>
<dbReference type="GO" id="GO:0005634">
    <property type="term" value="C:nucleus"/>
    <property type="evidence" value="ECO:0007669"/>
    <property type="project" value="UniProtKB-SubCell"/>
</dbReference>
<evidence type="ECO:0000313" key="11">
    <source>
        <dbReference type="Proteomes" id="UP000002358"/>
    </source>
</evidence>